<dbReference type="OrthoDB" id="2426857at2759"/>
<feature type="compositionally biased region" description="Polar residues" evidence="1">
    <location>
        <begin position="35"/>
        <end position="54"/>
    </location>
</feature>
<comment type="caution">
    <text evidence="2">The sequence shown here is derived from an EMBL/GenBank/DDBJ whole genome shotgun (WGS) entry which is preliminary data.</text>
</comment>
<dbReference type="Proteomes" id="UP000789706">
    <property type="component" value="Unassembled WGS sequence"/>
</dbReference>
<organism evidence="2 3">
    <name type="scientific">Diversispora eburnea</name>
    <dbReference type="NCBI Taxonomy" id="1213867"/>
    <lineage>
        <taxon>Eukaryota</taxon>
        <taxon>Fungi</taxon>
        <taxon>Fungi incertae sedis</taxon>
        <taxon>Mucoromycota</taxon>
        <taxon>Glomeromycotina</taxon>
        <taxon>Glomeromycetes</taxon>
        <taxon>Diversisporales</taxon>
        <taxon>Diversisporaceae</taxon>
        <taxon>Diversispora</taxon>
    </lineage>
</organism>
<protein>
    <submittedName>
        <fullName evidence="2">7811_t:CDS:1</fullName>
    </submittedName>
</protein>
<dbReference type="AlphaFoldDB" id="A0A9N9CUN1"/>
<proteinExistence type="predicted"/>
<name>A0A9N9CUN1_9GLOM</name>
<gene>
    <name evidence="2" type="ORF">DEBURN_LOCUS10066</name>
</gene>
<evidence type="ECO:0000313" key="3">
    <source>
        <dbReference type="Proteomes" id="UP000789706"/>
    </source>
</evidence>
<dbReference type="EMBL" id="CAJVPK010002453">
    <property type="protein sequence ID" value="CAG8613223.1"/>
    <property type="molecule type" value="Genomic_DNA"/>
</dbReference>
<evidence type="ECO:0000256" key="1">
    <source>
        <dbReference type="SAM" id="MobiDB-lite"/>
    </source>
</evidence>
<reference evidence="2" key="1">
    <citation type="submission" date="2021-06" db="EMBL/GenBank/DDBJ databases">
        <authorList>
            <person name="Kallberg Y."/>
            <person name="Tangrot J."/>
            <person name="Rosling A."/>
        </authorList>
    </citation>
    <scope>NUCLEOTIDE SEQUENCE</scope>
    <source>
        <strain evidence="2">AZ414A</strain>
    </source>
</reference>
<feature type="compositionally biased region" description="Basic and acidic residues" evidence="1">
    <location>
        <begin position="57"/>
        <end position="66"/>
    </location>
</feature>
<feature type="non-terminal residue" evidence="2">
    <location>
        <position position="103"/>
    </location>
</feature>
<feature type="region of interest" description="Disordered" evidence="1">
    <location>
        <begin position="1"/>
        <end position="69"/>
    </location>
</feature>
<sequence length="103" mass="11770">MEKIPFDILHNENTSARRRHCNRTSPPTYEVPLILSTSSREFTANQRNRFTSPTRRIPSERDENNNRDNVTYESLSELINITLALNISASQNDSDFSMPDVGG</sequence>
<evidence type="ECO:0000313" key="2">
    <source>
        <dbReference type="EMBL" id="CAG8613223.1"/>
    </source>
</evidence>
<accession>A0A9N9CUN1</accession>
<keyword evidence="3" id="KW-1185">Reference proteome</keyword>